<keyword evidence="6" id="KW-0406">Ion transport</keyword>
<feature type="domain" description="Cation efflux protein transmembrane" evidence="10">
    <location>
        <begin position="223"/>
        <end position="434"/>
    </location>
</feature>
<sequence>MDANPQLLRRTHSPFVAAAAAAAASSTLAVETHTHQHTHHQHPHQHQHQHDHAHAVGQAQPHLSPLLGQGLRPTGRSSPLLAGDLSSHGGKQLARNQVRPTDFTRVRMRDMRTSISTITLRTISTNISTNIQGNRSLSSLHRTTAMTILDTPTIIPTHSTSTTMATSRYTVTMGTTTAMTTTIMTTITATITATHTDMIIVTTMLPSYGEIFAGLMPQQKTMFTWILVHSLIAILTWLSGMRAGSLSIIGLSYMTLFDAFGVLNTFISSVIHTDRNMKKSTVKHPFGIQRFAILFGLFNAIFLLFIGMNMLKESLEHLMLEDDHHGGDHGAVAQVPIFWTLIALGAALISTLGYQNHKQYCLLLNHTSPSNYGHSTSSDVATLFRNPFALTSLGCAVGALMVAMFPRWDSLDKIVAIGQAIVMFWLGGPLTKVLGMILLQTAPPRALDALEDAIRQLSGTNLAIQRIERAHVWTNTVGQLIGTLIVSVTKGADDQAILASIHERLKGVLEMDGEVDGTGELTVQLVHH</sequence>
<keyword evidence="12" id="KW-1185">Reference proteome</keyword>
<keyword evidence="7 9" id="KW-0472">Membrane</keyword>
<evidence type="ECO:0000256" key="7">
    <source>
        <dbReference type="ARBA" id="ARBA00023136"/>
    </source>
</evidence>
<evidence type="ECO:0000256" key="5">
    <source>
        <dbReference type="ARBA" id="ARBA00022989"/>
    </source>
</evidence>
<dbReference type="GO" id="GO:0006882">
    <property type="term" value="P:intracellular zinc ion homeostasis"/>
    <property type="evidence" value="ECO:0007669"/>
    <property type="project" value="InterPro"/>
</dbReference>
<evidence type="ECO:0000256" key="2">
    <source>
        <dbReference type="ARBA" id="ARBA00008873"/>
    </source>
</evidence>
<name>A0A9P6J8A7_MORAP</name>
<comment type="subcellular location">
    <subcellularLocation>
        <location evidence="1">Membrane</location>
        <topology evidence="1">Multi-pass membrane protein</topology>
    </subcellularLocation>
</comment>
<dbReference type="InterPro" id="IPR027469">
    <property type="entry name" value="Cation_efflux_TMD_sf"/>
</dbReference>
<evidence type="ECO:0000259" key="10">
    <source>
        <dbReference type="Pfam" id="PF01545"/>
    </source>
</evidence>
<comment type="similarity">
    <text evidence="2">Belongs to the cation diffusion facilitator (CDF) transporter (TC 2.A.4) family. SLC30A subfamily.</text>
</comment>
<evidence type="ECO:0000256" key="8">
    <source>
        <dbReference type="SAM" id="MobiDB-lite"/>
    </source>
</evidence>
<keyword evidence="4 9" id="KW-0812">Transmembrane</keyword>
<feature type="transmembrane region" description="Helical" evidence="9">
    <location>
        <begin position="388"/>
        <end position="408"/>
    </location>
</feature>
<evidence type="ECO:0000256" key="1">
    <source>
        <dbReference type="ARBA" id="ARBA00004141"/>
    </source>
</evidence>
<dbReference type="GO" id="GO:0016020">
    <property type="term" value="C:membrane"/>
    <property type="evidence" value="ECO:0007669"/>
    <property type="project" value="UniProtKB-SubCell"/>
</dbReference>
<dbReference type="AlphaFoldDB" id="A0A9P6J8A7"/>
<accession>A0A9P6J8A7</accession>
<feature type="transmembrane region" description="Helical" evidence="9">
    <location>
        <begin position="291"/>
        <end position="311"/>
    </location>
</feature>
<feature type="transmembrane region" description="Helical" evidence="9">
    <location>
        <begin position="414"/>
        <end position="439"/>
    </location>
</feature>
<dbReference type="Proteomes" id="UP000738359">
    <property type="component" value="Unassembled WGS sequence"/>
</dbReference>
<dbReference type="Gene3D" id="1.20.1510.10">
    <property type="entry name" value="Cation efflux protein transmembrane domain"/>
    <property type="match status" value="1"/>
</dbReference>
<evidence type="ECO:0000256" key="4">
    <source>
        <dbReference type="ARBA" id="ARBA00022692"/>
    </source>
</evidence>
<dbReference type="Pfam" id="PF01545">
    <property type="entry name" value="Cation_efflux"/>
    <property type="match status" value="1"/>
</dbReference>
<dbReference type="GO" id="GO:0005794">
    <property type="term" value="C:Golgi apparatus"/>
    <property type="evidence" value="ECO:0007669"/>
    <property type="project" value="TreeGrafter"/>
</dbReference>
<gene>
    <name evidence="11" type="primary">ZRG17</name>
    <name evidence="11" type="ORF">BGZ70_006026</name>
</gene>
<dbReference type="GO" id="GO:0005385">
    <property type="term" value="F:zinc ion transmembrane transporter activity"/>
    <property type="evidence" value="ECO:0007669"/>
    <property type="project" value="InterPro"/>
</dbReference>
<dbReference type="PANTHER" id="PTHR45755:SF4">
    <property type="entry name" value="ZINC TRANSPORTER 7"/>
    <property type="match status" value="1"/>
</dbReference>
<dbReference type="InterPro" id="IPR058533">
    <property type="entry name" value="Cation_efflux_TM"/>
</dbReference>
<feature type="transmembrane region" description="Helical" evidence="9">
    <location>
        <begin position="246"/>
        <end position="271"/>
    </location>
</feature>
<feature type="compositionally biased region" description="Basic residues" evidence="8">
    <location>
        <begin position="35"/>
        <end position="47"/>
    </location>
</feature>
<evidence type="ECO:0000313" key="11">
    <source>
        <dbReference type="EMBL" id="KAF9964738.1"/>
    </source>
</evidence>
<dbReference type="InterPro" id="IPR045316">
    <property type="entry name" value="Msc2-like"/>
</dbReference>
<feature type="transmembrane region" description="Helical" evidence="9">
    <location>
        <begin position="222"/>
        <end position="240"/>
    </location>
</feature>
<proteinExistence type="inferred from homology"/>
<reference evidence="11" key="1">
    <citation type="journal article" date="2020" name="Fungal Divers.">
        <title>Resolving the Mortierellaceae phylogeny through synthesis of multi-gene phylogenetics and phylogenomics.</title>
        <authorList>
            <person name="Vandepol N."/>
            <person name="Liber J."/>
            <person name="Desiro A."/>
            <person name="Na H."/>
            <person name="Kennedy M."/>
            <person name="Barry K."/>
            <person name="Grigoriev I.V."/>
            <person name="Miller A.N."/>
            <person name="O'Donnell K."/>
            <person name="Stajich J.E."/>
            <person name="Bonito G."/>
        </authorList>
    </citation>
    <scope>NUCLEOTIDE SEQUENCE</scope>
    <source>
        <strain evidence="11">CK1249</strain>
    </source>
</reference>
<dbReference type="SUPFAM" id="SSF161111">
    <property type="entry name" value="Cation efflux protein transmembrane domain-like"/>
    <property type="match status" value="1"/>
</dbReference>
<organism evidence="11 12">
    <name type="scientific">Mortierella alpina</name>
    <name type="common">Oleaginous fungus</name>
    <name type="synonym">Mortierella renispora</name>
    <dbReference type="NCBI Taxonomy" id="64518"/>
    <lineage>
        <taxon>Eukaryota</taxon>
        <taxon>Fungi</taxon>
        <taxon>Fungi incertae sedis</taxon>
        <taxon>Mucoromycota</taxon>
        <taxon>Mortierellomycotina</taxon>
        <taxon>Mortierellomycetes</taxon>
        <taxon>Mortierellales</taxon>
        <taxon>Mortierellaceae</taxon>
        <taxon>Mortierella</taxon>
    </lineage>
</organism>
<feature type="transmembrane region" description="Helical" evidence="9">
    <location>
        <begin position="331"/>
        <end position="354"/>
    </location>
</feature>
<keyword evidence="5 9" id="KW-1133">Transmembrane helix</keyword>
<protein>
    <submittedName>
        <fullName evidence="11">Endoplasmic reticulum zinc transporter</fullName>
    </submittedName>
</protein>
<comment type="caution">
    <text evidence="11">The sequence shown here is derived from an EMBL/GenBank/DDBJ whole genome shotgun (WGS) entry which is preliminary data.</text>
</comment>
<keyword evidence="3" id="KW-0813">Transport</keyword>
<evidence type="ECO:0000256" key="3">
    <source>
        <dbReference type="ARBA" id="ARBA00022448"/>
    </source>
</evidence>
<feature type="region of interest" description="Disordered" evidence="8">
    <location>
        <begin position="26"/>
        <end position="98"/>
    </location>
</feature>
<evidence type="ECO:0000256" key="9">
    <source>
        <dbReference type="SAM" id="Phobius"/>
    </source>
</evidence>
<dbReference type="OrthoDB" id="5382797at2759"/>
<dbReference type="EMBL" id="JAAAHY010000330">
    <property type="protein sequence ID" value="KAF9964738.1"/>
    <property type="molecule type" value="Genomic_DNA"/>
</dbReference>
<evidence type="ECO:0000313" key="12">
    <source>
        <dbReference type="Proteomes" id="UP000738359"/>
    </source>
</evidence>
<evidence type="ECO:0000256" key="6">
    <source>
        <dbReference type="ARBA" id="ARBA00023065"/>
    </source>
</evidence>
<dbReference type="PANTHER" id="PTHR45755">
    <property type="match status" value="1"/>
</dbReference>